<dbReference type="InterPro" id="IPR038636">
    <property type="entry name" value="Wzi_sf"/>
</dbReference>
<dbReference type="AlphaFoldDB" id="R9GQV7"/>
<dbReference type="eggNOG" id="ENOG502Z7NG">
    <property type="taxonomic scope" value="Bacteria"/>
</dbReference>
<accession>R9GQV7</accession>
<evidence type="ECO:0000313" key="2">
    <source>
        <dbReference type="Proteomes" id="UP000014174"/>
    </source>
</evidence>
<comment type="caution">
    <text evidence="1">The sequence shown here is derived from an EMBL/GenBank/DDBJ whole genome shotgun (WGS) entry which is preliminary data.</text>
</comment>
<proteinExistence type="predicted"/>
<evidence type="ECO:0000313" key="1">
    <source>
        <dbReference type="EMBL" id="EOR94088.1"/>
    </source>
</evidence>
<dbReference type="Proteomes" id="UP000014174">
    <property type="component" value="Unassembled WGS sequence"/>
</dbReference>
<dbReference type="EMBL" id="AQPN01000098">
    <property type="protein sequence ID" value="EOR94088.1"/>
    <property type="molecule type" value="Genomic_DNA"/>
</dbReference>
<evidence type="ECO:0008006" key="3">
    <source>
        <dbReference type="Google" id="ProtNLM"/>
    </source>
</evidence>
<dbReference type="PATRIC" id="fig|1150600.3.peg.2675"/>
<sequence length="508" mass="57358">MKKLYVIIIIIILSTQTIFGQKLNIKNEIEIQTIGTNSKSVPFWFRSNKFGSLPSPGLSESIILRSHMDYDTLKKIVDWGFGFEGRGNIGKDFKLLLIEGYAKMKTGIFQIKAGRAKDVMGLNGDSILSSGNFSMSGNALGIPKLEISIPNYYTIPIWDGIFSFKGTFSHGWLNKLPIRDTIGGDANTGNYIISKKNHIKTYFHQKSFYIRFGKEYWKIKFYGGFNHQVYWSNGKDIYGDDYKLSSLESFLYVSTGQTYGGHGLKIERSKLGNHLGSVDIGIQYDFNNYKLIIYRQNFYDVGGLSNLANIKDGLNGITLENQKHNKNTFYWKKILFELLYTKNQAGELNSKPTKSGDENYYNNYLYKEGWSYQQLGLGTPFISLKDDTKDGLASNPLDYFINNRVIALHTGIDFSIYGWNCIGKFSYSKNFGTYGTSAIGNSLGSIRHPNYGNLFKEVNQFSSYIEGNKILKNGICFGIAAGLDQGHLLNNSLGGILKLSKTFNRKVH</sequence>
<protein>
    <recommendedName>
        <fullName evidence="3">Capsule assembly protein Wzi</fullName>
    </recommendedName>
</protein>
<gene>
    <name evidence="1" type="ORF">ADIARSV_2701</name>
</gene>
<keyword evidence="2" id="KW-1185">Reference proteome</keyword>
<dbReference type="Gene3D" id="2.40.160.130">
    <property type="entry name" value="Capsule assembly protein Wzi"/>
    <property type="match status" value="1"/>
</dbReference>
<dbReference type="OrthoDB" id="596512at2"/>
<organism evidence="1 2">
    <name type="scientific">Arcticibacter svalbardensis MN12-7</name>
    <dbReference type="NCBI Taxonomy" id="1150600"/>
    <lineage>
        <taxon>Bacteria</taxon>
        <taxon>Pseudomonadati</taxon>
        <taxon>Bacteroidota</taxon>
        <taxon>Sphingobacteriia</taxon>
        <taxon>Sphingobacteriales</taxon>
        <taxon>Sphingobacteriaceae</taxon>
        <taxon>Arcticibacter</taxon>
    </lineage>
</organism>
<name>R9GQV7_9SPHI</name>
<dbReference type="RefSeq" id="WP_016195932.1">
    <property type="nucleotide sequence ID" value="NZ_AQPN01000098.1"/>
</dbReference>
<dbReference type="STRING" id="1150600.ADIARSV_2701"/>
<reference evidence="1 2" key="1">
    <citation type="journal article" date="2013" name="Genome Announc.">
        <title>Draft Genome Sequence of Arcticibacter svalbardensis Strain MN12-7T, a Member of the Family Sphingobacteriaceae Isolated from an Arctic Soil Sample.</title>
        <authorList>
            <person name="Shivaji S."/>
            <person name="Ara S."/>
            <person name="Prasad S."/>
            <person name="Manasa B.P."/>
            <person name="Begum Z."/>
            <person name="Singh A."/>
            <person name="Kumar Pinnaka A."/>
        </authorList>
    </citation>
    <scope>NUCLEOTIDE SEQUENCE [LARGE SCALE GENOMIC DNA]</scope>
    <source>
        <strain evidence="1 2">MN12-7</strain>
    </source>
</reference>